<dbReference type="InterPro" id="IPR013149">
    <property type="entry name" value="ADH-like_C"/>
</dbReference>
<dbReference type="Gene3D" id="3.90.180.10">
    <property type="entry name" value="Medium-chain alcohol dehydrogenases, catalytic domain"/>
    <property type="match status" value="1"/>
</dbReference>
<evidence type="ECO:0000313" key="4">
    <source>
        <dbReference type="Proteomes" id="UP000183203"/>
    </source>
</evidence>
<dbReference type="STRING" id="993073.AS029_02855"/>
<sequence>MHAAFFSRTGDPSVIQWGELPDPAPGPGQVRVRTLAVAVDAVDALVRSGRWSTPLTFPVAVGRDLVGVVDAIGPGVTGLREGDRVWTSSAGYAGRPGATAELVAVERDRVYAVPDAADPVAFVASLHPATTAVAALHLRAHLQPGETLVVVGANGAVGAALVQEGVASGADVIAVVRDARCVATLEEWGAEVVVAEAGSAADAIADRRPGGIHVFIDTTGRADTASAVRRLAPRGRAIVLAGRTSAELDLWTLQVRELRVEGFILSALDASELREVADQVNARWAEGRPLTAHVGQVRGFADAAEAHRRMEAGDLPRTAGRFVGRLVLVPDAPSLDAPRTTW</sequence>
<keyword evidence="1" id="KW-0521">NADP</keyword>
<dbReference type="RefSeq" id="WP_074615832.1">
    <property type="nucleotide sequence ID" value="NZ_FMYG01000001.1"/>
</dbReference>
<evidence type="ECO:0000259" key="2">
    <source>
        <dbReference type="SMART" id="SM00829"/>
    </source>
</evidence>
<dbReference type="EMBL" id="FMYG01000001">
    <property type="protein sequence ID" value="SDB86839.1"/>
    <property type="molecule type" value="Genomic_DNA"/>
</dbReference>
<dbReference type="InterPro" id="IPR011032">
    <property type="entry name" value="GroES-like_sf"/>
</dbReference>
<proteinExistence type="predicted"/>
<organism evidence="3 4">
    <name type="scientific">Microbacterium enclense</name>
    <dbReference type="NCBI Taxonomy" id="993073"/>
    <lineage>
        <taxon>Bacteria</taxon>
        <taxon>Bacillati</taxon>
        <taxon>Actinomycetota</taxon>
        <taxon>Actinomycetes</taxon>
        <taxon>Micrococcales</taxon>
        <taxon>Microbacteriaceae</taxon>
        <taxon>Microbacterium</taxon>
    </lineage>
</organism>
<accession>A0A1G6GXX5</accession>
<dbReference type="InterPro" id="IPR036291">
    <property type="entry name" value="NAD(P)-bd_dom_sf"/>
</dbReference>
<reference evidence="3 4" key="1">
    <citation type="submission" date="2016-09" db="EMBL/GenBank/DDBJ databases">
        <authorList>
            <person name="Capua I."/>
            <person name="De Benedictis P."/>
            <person name="Joannis T."/>
            <person name="Lombin L.H."/>
            <person name="Cattoli G."/>
        </authorList>
    </citation>
    <scope>NUCLEOTIDE SEQUENCE [LARGE SCALE GENOMIC DNA]</scope>
    <source>
        <strain evidence="3 4">NIO-1002</strain>
    </source>
</reference>
<dbReference type="Proteomes" id="UP000183203">
    <property type="component" value="Unassembled WGS sequence"/>
</dbReference>
<feature type="domain" description="Enoyl reductase (ER)" evidence="2">
    <location>
        <begin position="10"/>
        <end position="328"/>
    </location>
</feature>
<dbReference type="Pfam" id="PF00107">
    <property type="entry name" value="ADH_zinc_N"/>
    <property type="match status" value="1"/>
</dbReference>
<gene>
    <name evidence="3" type="ORF">SAMN05216418_0813</name>
</gene>
<evidence type="ECO:0000313" key="3">
    <source>
        <dbReference type="EMBL" id="SDB86839.1"/>
    </source>
</evidence>
<protein>
    <submittedName>
        <fullName evidence="3">NADPH:quinone reductase</fullName>
    </submittedName>
</protein>
<dbReference type="GO" id="GO:0016491">
    <property type="term" value="F:oxidoreductase activity"/>
    <property type="evidence" value="ECO:0007669"/>
    <property type="project" value="InterPro"/>
</dbReference>
<dbReference type="AlphaFoldDB" id="A0A1G6GXX5"/>
<dbReference type="SMART" id="SM00829">
    <property type="entry name" value="PKS_ER"/>
    <property type="match status" value="1"/>
</dbReference>
<dbReference type="Pfam" id="PF08240">
    <property type="entry name" value="ADH_N"/>
    <property type="match status" value="1"/>
</dbReference>
<dbReference type="InterPro" id="IPR013154">
    <property type="entry name" value="ADH-like_N"/>
</dbReference>
<dbReference type="Gene3D" id="3.40.50.720">
    <property type="entry name" value="NAD(P)-binding Rossmann-like Domain"/>
    <property type="match status" value="1"/>
</dbReference>
<dbReference type="PANTHER" id="PTHR44154">
    <property type="entry name" value="QUINONE OXIDOREDUCTASE"/>
    <property type="match status" value="1"/>
</dbReference>
<dbReference type="InterPro" id="IPR051603">
    <property type="entry name" value="Zinc-ADH_QOR/CCCR"/>
</dbReference>
<name>A0A1G6GXX5_9MICO</name>
<dbReference type="SUPFAM" id="SSF50129">
    <property type="entry name" value="GroES-like"/>
    <property type="match status" value="1"/>
</dbReference>
<evidence type="ECO:0000256" key="1">
    <source>
        <dbReference type="ARBA" id="ARBA00022857"/>
    </source>
</evidence>
<dbReference type="InterPro" id="IPR020843">
    <property type="entry name" value="ER"/>
</dbReference>
<dbReference type="SUPFAM" id="SSF51735">
    <property type="entry name" value="NAD(P)-binding Rossmann-fold domains"/>
    <property type="match status" value="1"/>
</dbReference>
<dbReference type="PANTHER" id="PTHR44154:SF1">
    <property type="entry name" value="QUINONE OXIDOREDUCTASE"/>
    <property type="match status" value="1"/>
</dbReference>